<proteinExistence type="inferred from homology"/>
<evidence type="ECO:0000256" key="14">
    <source>
        <dbReference type="NCBIfam" id="TIGR00414"/>
    </source>
</evidence>
<dbReference type="NCBIfam" id="TIGR00414">
    <property type="entry name" value="serS"/>
    <property type="match status" value="1"/>
</dbReference>
<dbReference type="Pfam" id="PF00587">
    <property type="entry name" value="tRNA-synt_2b"/>
    <property type="match status" value="1"/>
</dbReference>
<dbReference type="STRING" id="743966.MYB_02410"/>
<dbReference type="GO" id="GO:0004828">
    <property type="term" value="F:serine-tRNA ligase activity"/>
    <property type="evidence" value="ECO:0007669"/>
    <property type="project" value="UniProtKB-UniRule"/>
</dbReference>
<comment type="catalytic activity">
    <reaction evidence="13">
        <text>tRNA(Ser) + L-serine + ATP = L-seryl-tRNA(Ser) + AMP + diphosphate + H(+)</text>
        <dbReference type="Rhea" id="RHEA:12292"/>
        <dbReference type="Rhea" id="RHEA-COMP:9669"/>
        <dbReference type="Rhea" id="RHEA-COMP:9703"/>
        <dbReference type="ChEBI" id="CHEBI:15378"/>
        <dbReference type="ChEBI" id="CHEBI:30616"/>
        <dbReference type="ChEBI" id="CHEBI:33019"/>
        <dbReference type="ChEBI" id="CHEBI:33384"/>
        <dbReference type="ChEBI" id="CHEBI:78442"/>
        <dbReference type="ChEBI" id="CHEBI:78533"/>
        <dbReference type="ChEBI" id="CHEBI:456215"/>
        <dbReference type="EC" id="6.1.1.11"/>
    </reaction>
</comment>
<name>W5UTD8_9BACT</name>
<dbReference type="InterPro" id="IPR045864">
    <property type="entry name" value="aa-tRNA-synth_II/BPL/LPL"/>
</dbReference>
<evidence type="ECO:0000256" key="2">
    <source>
        <dbReference type="ARBA" id="ARBA00005045"/>
    </source>
</evidence>
<accession>W5UTD8</accession>
<organism evidence="19 20">
    <name type="scientific">Mesomycoplasma bovoculi M165/69</name>
    <dbReference type="NCBI Taxonomy" id="743966"/>
    <lineage>
        <taxon>Bacteria</taxon>
        <taxon>Bacillati</taxon>
        <taxon>Mycoplasmatota</taxon>
        <taxon>Mycoplasmoidales</taxon>
        <taxon>Metamycoplasmataceae</taxon>
        <taxon>Mesomycoplasma</taxon>
    </lineage>
</organism>
<dbReference type="PIRSF" id="PIRSF001529">
    <property type="entry name" value="Ser-tRNA-synth_IIa"/>
    <property type="match status" value="1"/>
</dbReference>
<dbReference type="GO" id="GO:0005524">
    <property type="term" value="F:ATP binding"/>
    <property type="evidence" value="ECO:0007669"/>
    <property type="project" value="UniProtKB-KW"/>
</dbReference>
<dbReference type="HOGENOM" id="CLU_023797_1_1_14"/>
<comment type="pathway">
    <text evidence="2">Aminoacyl-tRNA biosynthesis; selenocysteinyl-tRNA(Sec) biosynthesis; L-seryl-tRNA(Sec) from L-serine and tRNA(Sec): step 1/1.</text>
</comment>
<keyword evidence="9" id="KW-0648">Protein biosynthesis</keyword>
<feature type="binding site" evidence="15">
    <location>
        <position position="281"/>
    </location>
    <ligand>
        <name>L-serine</name>
        <dbReference type="ChEBI" id="CHEBI:33384"/>
    </ligand>
</feature>
<dbReference type="PANTHER" id="PTHR43697">
    <property type="entry name" value="SERYL-TRNA SYNTHETASE"/>
    <property type="match status" value="1"/>
</dbReference>
<feature type="coiled-coil region" evidence="17">
    <location>
        <begin position="37"/>
        <end position="95"/>
    </location>
</feature>
<keyword evidence="7" id="KW-0547">Nucleotide-binding</keyword>
<feature type="domain" description="Aminoacyl-transfer RNA synthetases class-II family profile" evidence="18">
    <location>
        <begin position="170"/>
        <end position="404"/>
    </location>
</feature>
<dbReference type="InterPro" id="IPR015866">
    <property type="entry name" value="Ser-tRNA-synth_1_N"/>
</dbReference>
<feature type="binding site" evidence="15">
    <location>
        <position position="378"/>
    </location>
    <ligand>
        <name>L-serine</name>
        <dbReference type="ChEBI" id="CHEBI:33384"/>
    </ligand>
</feature>
<evidence type="ECO:0000313" key="20">
    <source>
        <dbReference type="Proteomes" id="UP000019229"/>
    </source>
</evidence>
<dbReference type="SUPFAM" id="SSF46589">
    <property type="entry name" value="tRNA-binding arm"/>
    <property type="match status" value="1"/>
</dbReference>
<protein>
    <recommendedName>
        <fullName evidence="11 14">Serine--tRNA ligase</fullName>
        <ecNumber evidence="4 14">6.1.1.11</ecNumber>
    </recommendedName>
</protein>
<dbReference type="InterPro" id="IPR033729">
    <property type="entry name" value="SerRS_core"/>
</dbReference>
<evidence type="ECO:0000256" key="8">
    <source>
        <dbReference type="ARBA" id="ARBA00022840"/>
    </source>
</evidence>
<dbReference type="InterPro" id="IPR002317">
    <property type="entry name" value="Ser-tRNA-ligase_type_1"/>
</dbReference>
<feature type="binding site" evidence="16">
    <location>
        <begin position="345"/>
        <end position="348"/>
    </location>
    <ligand>
        <name>ATP</name>
        <dbReference type="ChEBI" id="CHEBI:30616"/>
    </ligand>
</feature>
<dbReference type="PROSITE" id="PS50862">
    <property type="entry name" value="AA_TRNA_LIGASE_II"/>
    <property type="match status" value="1"/>
</dbReference>
<gene>
    <name evidence="19" type="primary">serS</name>
    <name evidence="19" type="ORF">MYB_02410</name>
</gene>
<dbReference type="SUPFAM" id="SSF55681">
    <property type="entry name" value="Class II aaRS and biotin synthetases"/>
    <property type="match status" value="1"/>
</dbReference>
<dbReference type="KEGG" id="mbc:MYB_02410"/>
<evidence type="ECO:0000256" key="13">
    <source>
        <dbReference type="ARBA" id="ARBA00048823"/>
    </source>
</evidence>
<evidence type="ECO:0000256" key="6">
    <source>
        <dbReference type="ARBA" id="ARBA00022598"/>
    </source>
</evidence>
<keyword evidence="6 19" id="KW-0436">Ligase</keyword>
<evidence type="ECO:0000256" key="7">
    <source>
        <dbReference type="ARBA" id="ARBA00022741"/>
    </source>
</evidence>
<dbReference type="eggNOG" id="COG0172">
    <property type="taxonomic scope" value="Bacteria"/>
</dbReference>
<evidence type="ECO:0000256" key="4">
    <source>
        <dbReference type="ARBA" id="ARBA00012840"/>
    </source>
</evidence>
<dbReference type="PANTHER" id="PTHR43697:SF1">
    <property type="entry name" value="SERINE--TRNA LIGASE"/>
    <property type="match status" value="1"/>
</dbReference>
<keyword evidence="10 19" id="KW-0030">Aminoacyl-tRNA synthetase</keyword>
<dbReference type="InterPro" id="IPR002314">
    <property type="entry name" value="aa-tRNA-synt_IIb"/>
</dbReference>
<evidence type="ECO:0000256" key="9">
    <source>
        <dbReference type="ARBA" id="ARBA00022917"/>
    </source>
</evidence>
<dbReference type="AlphaFoldDB" id="W5UTD8"/>
<feature type="binding site" evidence="15">
    <location>
        <position position="228"/>
    </location>
    <ligand>
        <name>L-serine</name>
        <dbReference type="ChEBI" id="CHEBI:33384"/>
    </ligand>
</feature>
<evidence type="ECO:0000256" key="17">
    <source>
        <dbReference type="SAM" id="Coils"/>
    </source>
</evidence>
<keyword evidence="8 16" id="KW-0067">ATP-binding</keyword>
<evidence type="ECO:0000256" key="10">
    <source>
        <dbReference type="ARBA" id="ARBA00023146"/>
    </source>
</evidence>
<evidence type="ECO:0000256" key="5">
    <source>
        <dbReference type="ARBA" id="ARBA00022490"/>
    </source>
</evidence>
<comment type="catalytic activity">
    <reaction evidence="12">
        <text>tRNA(Sec) + L-serine + ATP = L-seryl-tRNA(Sec) + AMP + diphosphate + H(+)</text>
        <dbReference type="Rhea" id="RHEA:42580"/>
        <dbReference type="Rhea" id="RHEA-COMP:9742"/>
        <dbReference type="Rhea" id="RHEA-COMP:10128"/>
        <dbReference type="ChEBI" id="CHEBI:15378"/>
        <dbReference type="ChEBI" id="CHEBI:30616"/>
        <dbReference type="ChEBI" id="CHEBI:33019"/>
        <dbReference type="ChEBI" id="CHEBI:33384"/>
        <dbReference type="ChEBI" id="CHEBI:78442"/>
        <dbReference type="ChEBI" id="CHEBI:78533"/>
        <dbReference type="ChEBI" id="CHEBI:456215"/>
        <dbReference type="EC" id="6.1.1.11"/>
    </reaction>
</comment>
<evidence type="ECO:0000256" key="1">
    <source>
        <dbReference type="ARBA" id="ARBA00004496"/>
    </source>
</evidence>
<dbReference type="PRINTS" id="PR00981">
    <property type="entry name" value="TRNASYNTHSER"/>
</dbReference>
<dbReference type="GO" id="GO:0005737">
    <property type="term" value="C:cytoplasm"/>
    <property type="evidence" value="ECO:0007669"/>
    <property type="project" value="UniProtKB-SubCell"/>
</dbReference>
<comment type="subcellular location">
    <subcellularLocation>
        <location evidence="1">Cytoplasm</location>
    </subcellularLocation>
</comment>
<evidence type="ECO:0000256" key="12">
    <source>
        <dbReference type="ARBA" id="ARBA00047929"/>
    </source>
</evidence>
<dbReference type="EMBL" id="CP007154">
    <property type="protein sequence ID" value="AHH45484.1"/>
    <property type="molecule type" value="Genomic_DNA"/>
</dbReference>
<evidence type="ECO:0000259" key="18">
    <source>
        <dbReference type="PROSITE" id="PS50862"/>
    </source>
</evidence>
<keyword evidence="20" id="KW-1185">Reference proteome</keyword>
<dbReference type="InterPro" id="IPR006195">
    <property type="entry name" value="aa-tRNA-synth_II"/>
</dbReference>
<dbReference type="Pfam" id="PF02403">
    <property type="entry name" value="Seryl_tRNA_N"/>
    <property type="match status" value="1"/>
</dbReference>
<dbReference type="PATRIC" id="fig|743966.3.peg.485"/>
<evidence type="ECO:0000256" key="16">
    <source>
        <dbReference type="PIRSR" id="PIRSR001529-2"/>
    </source>
</evidence>
<dbReference type="GO" id="GO:0006434">
    <property type="term" value="P:seryl-tRNA aminoacylation"/>
    <property type="evidence" value="ECO:0007669"/>
    <property type="project" value="UniProtKB-UniRule"/>
</dbReference>
<dbReference type="InterPro" id="IPR010978">
    <property type="entry name" value="tRNA-bd_arm"/>
</dbReference>
<sequence>MNARFLIKNKDLIKNKLKTRNFDVSQIDDVYNLAVEKNQLEASIVDLQAQRNQATAEISLAIRNGENVEEKKAQVVQINKKLEEIKSKFTVLEEQLNHQLLAIPNIPQDDVPIGKDENDNIVIKTWGTPKSIFEGKAHYDFGIEKDYLDFHRAVKISGQRFVIYKTLVAKLVRALMNLMLDTHTSRGYQEILTNTLVHSQSLYGTGQLPKFEEDLYKIKGRDLWLVPTAEVPITNYYQDEIIDLAKPQSFVGYSKSYRSEAGSAGKDTRGIIRMHEFHKVELVKFTNQKDGIQEFEKTVEDASYILELLEIPYRQIVLCTGDMGFSSQKTIDLEAWMPSENKYREVSSVSFCGDFQAQRAKIRYRDENQKIQFARTINGSGLAIDRIIAILLEQYQQNGEFIIPKALKPYFN</sequence>
<keyword evidence="5" id="KW-0963">Cytoplasm</keyword>
<dbReference type="Gene3D" id="1.10.287.40">
    <property type="entry name" value="Serine-tRNA synthetase, tRNA binding domain"/>
    <property type="match status" value="1"/>
</dbReference>
<evidence type="ECO:0000256" key="15">
    <source>
        <dbReference type="PIRSR" id="PIRSR001529-1"/>
    </source>
</evidence>
<evidence type="ECO:0000256" key="11">
    <source>
        <dbReference type="ARBA" id="ARBA00039158"/>
    </source>
</evidence>
<evidence type="ECO:0000256" key="3">
    <source>
        <dbReference type="ARBA" id="ARBA00010728"/>
    </source>
</evidence>
<dbReference type="EC" id="6.1.1.11" evidence="4 14"/>
<comment type="similarity">
    <text evidence="3">Belongs to the class-II aminoacyl-tRNA synthetase family. Type-1 seryl-tRNA synthetase subfamily.</text>
</comment>
<feature type="binding site" evidence="16">
    <location>
        <begin position="258"/>
        <end position="260"/>
    </location>
    <ligand>
        <name>ATP</name>
        <dbReference type="ChEBI" id="CHEBI:30616"/>
    </ligand>
</feature>
<dbReference type="Proteomes" id="UP000019229">
    <property type="component" value="Chromosome"/>
</dbReference>
<dbReference type="Gene3D" id="3.30.930.10">
    <property type="entry name" value="Bira Bifunctional Protein, Domain 2"/>
    <property type="match status" value="1"/>
</dbReference>
<keyword evidence="17" id="KW-0175">Coiled coil</keyword>
<dbReference type="InterPro" id="IPR042103">
    <property type="entry name" value="SerRS_1_N_sf"/>
</dbReference>
<dbReference type="CDD" id="cd00770">
    <property type="entry name" value="SerRS_core"/>
    <property type="match status" value="1"/>
</dbReference>
<evidence type="ECO:0000313" key="19">
    <source>
        <dbReference type="EMBL" id="AHH45484.1"/>
    </source>
</evidence>
<feature type="binding site" evidence="15">
    <location>
        <position position="258"/>
    </location>
    <ligand>
        <name>L-serine</name>
        <dbReference type="ChEBI" id="CHEBI:33384"/>
    </ligand>
</feature>
<reference evidence="19 20" key="1">
    <citation type="journal article" date="2014" name="Genome Announc.">
        <title>Complete Genome Sequence of Mycoplasma bovoculi Strain M165/69T (ATCC 29104).</title>
        <authorList>
            <person name="Calcutt M.J."/>
            <person name="Foecking M.F."/>
        </authorList>
    </citation>
    <scope>NUCLEOTIDE SEQUENCE [LARGE SCALE GENOMIC DNA]</scope>
    <source>
        <strain evidence="19">M165/69</strain>
    </source>
</reference>